<name>A0ABS7VP78_9HYPH</name>
<organism evidence="2 3">
    <name type="scientific">Microvirga puerhi</name>
    <dbReference type="NCBI Taxonomy" id="2876078"/>
    <lineage>
        <taxon>Bacteria</taxon>
        <taxon>Pseudomonadati</taxon>
        <taxon>Pseudomonadota</taxon>
        <taxon>Alphaproteobacteria</taxon>
        <taxon>Hyphomicrobiales</taxon>
        <taxon>Methylobacteriaceae</taxon>
        <taxon>Microvirga</taxon>
    </lineage>
</organism>
<gene>
    <name evidence="2" type="ORF">K9B37_13845</name>
</gene>
<feature type="domain" description="Alpha-glutamyl/putrescinyl thymine pyrophosphorylase clade 3" evidence="1">
    <location>
        <begin position="43"/>
        <end position="319"/>
    </location>
</feature>
<dbReference type="Pfam" id="PF18746">
    <property type="entry name" value="aGPT-Pplase3"/>
    <property type="match status" value="1"/>
</dbReference>
<evidence type="ECO:0000259" key="1">
    <source>
        <dbReference type="Pfam" id="PF18746"/>
    </source>
</evidence>
<sequence>MSKSQGKQVAKRHRDARGTHLAAALKAYSAQTKPLPGIQDPASLDCLIMQLLDSIRRVEFVKRLTLQRFDPDVADPTSTRFDPLKAAVFRSSQGHADDAVWLVFLAVHFGKHAKHGWELTRHVYGRHGEQGIWDWRSISTDLGGFRRWLAAQNAVLRQFRFSNHRKYEGLDAHSRNGTGSIIASFVNWILTAGSLNQLVRTIHLRVGQNPSEVFDALYKDMRKVHRFGRLAKFDFLTLLGKLDLAPIAPGSAYIRDNATGPYLGIRMLVMGDRMGKLTRGQADTIYVELGHALNIGMQELEDALCNWQKSPTKYEYFRG</sequence>
<dbReference type="RefSeq" id="WP_224313723.1">
    <property type="nucleotide sequence ID" value="NZ_JAIRBM010000009.1"/>
</dbReference>
<dbReference type="Proteomes" id="UP000704176">
    <property type="component" value="Unassembled WGS sequence"/>
</dbReference>
<proteinExistence type="predicted"/>
<comment type="caution">
    <text evidence="2">The sequence shown here is derived from an EMBL/GenBank/DDBJ whole genome shotgun (WGS) entry which is preliminary data.</text>
</comment>
<accession>A0ABS7VP78</accession>
<dbReference type="EMBL" id="JAIRBM010000009">
    <property type="protein sequence ID" value="MBZ6077359.1"/>
    <property type="molecule type" value="Genomic_DNA"/>
</dbReference>
<keyword evidence="3" id="KW-1185">Reference proteome</keyword>
<evidence type="ECO:0000313" key="2">
    <source>
        <dbReference type="EMBL" id="MBZ6077359.1"/>
    </source>
</evidence>
<dbReference type="InterPro" id="IPR041271">
    <property type="entry name" value="AGPT-Pplase3"/>
</dbReference>
<reference evidence="2 3" key="1">
    <citation type="submission" date="2021-09" db="EMBL/GenBank/DDBJ databases">
        <title>The complete genome sequence of a new microorganism.</title>
        <authorList>
            <person name="Zi Z."/>
        </authorList>
    </citation>
    <scope>NUCLEOTIDE SEQUENCE [LARGE SCALE GENOMIC DNA]</scope>
    <source>
        <strain evidence="2 3">WGZ8</strain>
    </source>
</reference>
<evidence type="ECO:0000313" key="3">
    <source>
        <dbReference type="Proteomes" id="UP000704176"/>
    </source>
</evidence>
<protein>
    <recommendedName>
        <fullName evidence="1">Alpha-glutamyl/putrescinyl thymine pyrophosphorylase clade 3 domain-containing protein</fullName>
    </recommendedName>
</protein>